<feature type="domain" description="DNA methylase N-4/N-6" evidence="4">
    <location>
        <begin position="158"/>
        <end position="514"/>
    </location>
</feature>
<accession>A0A0A0JQ22</accession>
<name>A0A0A0JQ22_9MICO</name>
<dbReference type="Proteomes" id="UP000030011">
    <property type="component" value="Unassembled WGS sequence"/>
</dbReference>
<keyword evidence="3 5" id="KW-0808">Transferase</keyword>
<dbReference type="InterPro" id="IPR002052">
    <property type="entry name" value="DNA_methylase_N6_adenine_CS"/>
</dbReference>
<comment type="similarity">
    <text evidence="1">Belongs to the N(4)/N(6)-methyltransferase family.</text>
</comment>
<evidence type="ECO:0000313" key="5">
    <source>
        <dbReference type="EMBL" id="KGN39273.1"/>
    </source>
</evidence>
<evidence type="ECO:0000256" key="3">
    <source>
        <dbReference type="ARBA" id="ARBA00022679"/>
    </source>
</evidence>
<sequence>MAHIDNLVASITDATLRAALEEELRKLSNQRQFGLVFNEHKPESILLHQQTRIRRGDKVHVMVEDTHDRTQIDRTGVWVVDAVVNGTARLQDKADRDVKREVPTDRCVPVREFGDPIFPGLRSTGRLQHGGDKPFHAVINGENFHALQSLLYPYEGKVDAIYVDPPYNTGARDWKYNNDYVDDNDPFRHSKWLSFMQKRLELAGRLLNPRRSVLVVTIDEKEVHTLGLLISQVFPSARIQMVSVNINPAAVARVGMFGRSDEYYFFVMIGEAGAMPLSLTADWITTKGRTHRGEIRWDLLRKSGSSPSRRDRPNGFYPILVTSDGARIVEVGEPLSLDVDKSSFQAPQGSVAIWPIRDNGTEGRWRLEPASLRTLITGGFVRLGKFKGERTPVYYLAEGERKKVASGMYEVLGHSDDGSIITSVLDSTERISVPTTQWRIPTHDSTQYGSRLLGKLLPDRKFPFPKSLYAVEDALRFFIGDLPDALVLDFFAGSGTTAHAVMRLNHQDGGHRRSIMVTNNEVSPDEASVLRAAGHFIGSAEWKSIGICENITVPRLTAAVTGVSTLGEPIRGDYHSVDAFPMADGLDENIEFFELTYEDPGLVSLGRKFHAVAPLLWLMAGAQGPRVDAIDTDKGWAIPDGGTYGVLFEPEHWSDFALEVNARADSDQPLTHTFIVTDADTEYRQVISKLPSGVVTQRLYRDYLRNFEINTVD</sequence>
<dbReference type="PRINTS" id="PR00508">
    <property type="entry name" value="S21N4MTFRASE"/>
</dbReference>
<dbReference type="OrthoDB" id="9773060at2"/>
<dbReference type="GO" id="GO:0008170">
    <property type="term" value="F:N-methyltransferase activity"/>
    <property type="evidence" value="ECO:0007669"/>
    <property type="project" value="InterPro"/>
</dbReference>
<dbReference type="SUPFAM" id="SSF53335">
    <property type="entry name" value="S-adenosyl-L-methionine-dependent methyltransferases"/>
    <property type="match status" value="1"/>
</dbReference>
<dbReference type="AlphaFoldDB" id="A0A0A0JQ22"/>
<dbReference type="GO" id="GO:0003677">
    <property type="term" value="F:DNA binding"/>
    <property type="evidence" value="ECO:0007669"/>
    <property type="project" value="InterPro"/>
</dbReference>
<dbReference type="Gene3D" id="3.40.50.150">
    <property type="entry name" value="Vaccinia Virus protein VP39"/>
    <property type="match status" value="1"/>
</dbReference>
<evidence type="ECO:0000256" key="2">
    <source>
        <dbReference type="ARBA" id="ARBA00022603"/>
    </source>
</evidence>
<dbReference type="EMBL" id="AVPK01000001">
    <property type="protein sequence ID" value="KGN39273.1"/>
    <property type="molecule type" value="Genomic_DNA"/>
</dbReference>
<proteinExistence type="inferred from homology"/>
<keyword evidence="2 5" id="KW-0489">Methyltransferase</keyword>
<evidence type="ECO:0000313" key="6">
    <source>
        <dbReference type="Proteomes" id="UP000030011"/>
    </source>
</evidence>
<dbReference type="eggNOG" id="COG2189">
    <property type="taxonomic scope" value="Bacteria"/>
</dbReference>
<dbReference type="PROSITE" id="PS00092">
    <property type="entry name" value="N6_MTASE"/>
    <property type="match status" value="1"/>
</dbReference>
<organism evidence="5 6">
    <name type="scientific">Knoellia subterranea KCTC 19937</name>
    <dbReference type="NCBI Taxonomy" id="1385521"/>
    <lineage>
        <taxon>Bacteria</taxon>
        <taxon>Bacillati</taxon>
        <taxon>Actinomycetota</taxon>
        <taxon>Actinomycetes</taxon>
        <taxon>Micrococcales</taxon>
        <taxon>Intrasporangiaceae</taxon>
        <taxon>Knoellia</taxon>
    </lineage>
</organism>
<comment type="caution">
    <text evidence="5">The sequence shown here is derived from an EMBL/GenBank/DDBJ whole genome shotgun (WGS) entry which is preliminary data.</text>
</comment>
<evidence type="ECO:0000259" key="4">
    <source>
        <dbReference type="Pfam" id="PF01555"/>
    </source>
</evidence>
<dbReference type="InterPro" id="IPR029063">
    <property type="entry name" value="SAM-dependent_MTases_sf"/>
</dbReference>
<protein>
    <submittedName>
        <fullName evidence="5">DNA methyltransferase</fullName>
    </submittedName>
</protein>
<dbReference type="InterPro" id="IPR001091">
    <property type="entry name" value="RM_Methyltransferase"/>
</dbReference>
<keyword evidence="6" id="KW-1185">Reference proteome</keyword>
<reference evidence="5 6" key="1">
    <citation type="submission" date="2013-08" db="EMBL/GenBank/DDBJ databases">
        <title>The genome sequence of Knoellia subterranea.</title>
        <authorList>
            <person name="Zhu W."/>
            <person name="Wang G."/>
        </authorList>
    </citation>
    <scope>NUCLEOTIDE SEQUENCE [LARGE SCALE GENOMIC DNA]</scope>
    <source>
        <strain evidence="5 6">KCTC 19937</strain>
    </source>
</reference>
<dbReference type="RefSeq" id="WP_035902139.1">
    <property type="nucleotide sequence ID" value="NZ_AVPK01000001.1"/>
</dbReference>
<gene>
    <name evidence="5" type="ORF">N803_01990</name>
</gene>
<evidence type="ECO:0000256" key="1">
    <source>
        <dbReference type="ARBA" id="ARBA00006594"/>
    </source>
</evidence>
<dbReference type="STRING" id="1385521.N803_01990"/>
<dbReference type="GO" id="GO:0032259">
    <property type="term" value="P:methylation"/>
    <property type="evidence" value="ECO:0007669"/>
    <property type="project" value="UniProtKB-KW"/>
</dbReference>
<dbReference type="InterPro" id="IPR002941">
    <property type="entry name" value="DNA_methylase_N4/N6"/>
</dbReference>
<dbReference type="Pfam" id="PF01555">
    <property type="entry name" value="N6_N4_Mtase"/>
    <property type="match status" value="1"/>
</dbReference>